<reference evidence="2" key="1">
    <citation type="journal article" date="2023" name="Nat. Commun.">
        <title>Diploid and tetraploid genomes of Acorus and the evolution of monocots.</title>
        <authorList>
            <person name="Ma L."/>
            <person name="Liu K.W."/>
            <person name="Li Z."/>
            <person name="Hsiao Y.Y."/>
            <person name="Qi Y."/>
            <person name="Fu T."/>
            <person name="Tang G.D."/>
            <person name="Zhang D."/>
            <person name="Sun W.H."/>
            <person name="Liu D.K."/>
            <person name="Li Y."/>
            <person name="Chen G.Z."/>
            <person name="Liu X.D."/>
            <person name="Liao X.Y."/>
            <person name="Jiang Y.T."/>
            <person name="Yu X."/>
            <person name="Hao Y."/>
            <person name="Huang J."/>
            <person name="Zhao X.W."/>
            <person name="Ke S."/>
            <person name="Chen Y.Y."/>
            <person name="Wu W.L."/>
            <person name="Hsu J.L."/>
            <person name="Lin Y.F."/>
            <person name="Huang M.D."/>
            <person name="Li C.Y."/>
            <person name="Huang L."/>
            <person name="Wang Z.W."/>
            <person name="Zhao X."/>
            <person name="Zhong W.Y."/>
            <person name="Peng D.H."/>
            <person name="Ahmad S."/>
            <person name="Lan S."/>
            <person name="Zhang J.S."/>
            <person name="Tsai W.C."/>
            <person name="Van de Peer Y."/>
            <person name="Liu Z.J."/>
        </authorList>
    </citation>
    <scope>NUCLEOTIDE SEQUENCE</scope>
    <source>
        <strain evidence="2">SCP</strain>
    </source>
</reference>
<dbReference type="Proteomes" id="UP001179952">
    <property type="component" value="Unassembled WGS sequence"/>
</dbReference>
<reference evidence="2" key="2">
    <citation type="submission" date="2023-06" db="EMBL/GenBank/DDBJ databases">
        <authorList>
            <person name="Ma L."/>
            <person name="Liu K.-W."/>
            <person name="Li Z."/>
            <person name="Hsiao Y.-Y."/>
            <person name="Qi Y."/>
            <person name="Fu T."/>
            <person name="Tang G."/>
            <person name="Zhang D."/>
            <person name="Sun W.-H."/>
            <person name="Liu D.-K."/>
            <person name="Li Y."/>
            <person name="Chen G.-Z."/>
            <person name="Liu X.-D."/>
            <person name="Liao X.-Y."/>
            <person name="Jiang Y.-T."/>
            <person name="Yu X."/>
            <person name="Hao Y."/>
            <person name="Huang J."/>
            <person name="Zhao X.-W."/>
            <person name="Ke S."/>
            <person name="Chen Y.-Y."/>
            <person name="Wu W.-L."/>
            <person name="Hsu J.-L."/>
            <person name="Lin Y.-F."/>
            <person name="Huang M.-D."/>
            <person name="Li C.-Y."/>
            <person name="Huang L."/>
            <person name="Wang Z.-W."/>
            <person name="Zhao X."/>
            <person name="Zhong W.-Y."/>
            <person name="Peng D.-H."/>
            <person name="Ahmad S."/>
            <person name="Lan S."/>
            <person name="Zhang J.-S."/>
            <person name="Tsai W.-C."/>
            <person name="Van De Peer Y."/>
            <person name="Liu Z.-J."/>
        </authorList>
    </citation>
    <scope>NUCLEOTIDE SEQUENCE</scope>
    <source>
        <strain evidence="2">SCP</strain>
        <tissue evidence="2">Leaves</tissue>
    </source>
</reference>
<proteinExistence type="predicted"/>
<keyword evidence="3" id="KW-1185">Reference proteome</keyword>
<dbReference type="EMBL" id="JAUJYN010000001">
    <property type="protein sequence ID" value="KAK1279383.1"/>
    <property type="molecule type" value="Genomic_DNA"/>
</dbReference>
<organism evidence="2 3">
    <name type="scientific">Acorus gramineus</name>
    <name type="common">Dwarf sweet flag</name>
    <dbReference type="NCBI Taxonomy" id="55184"/>
    <lineage>
        <taxon>Eukaryota</taxon>
        <taxon>Viridiplantae</taxon>
        <taxon>Streptophyta</taxon>
        <taxon>Embryophyta</taxon>
        <taxon>Tracheophyta</taxon>
        <taxon>Spermatophyta</taxon>
        <taxon>Magnoliopsida</taxon>
        <taxon>Liliopsida</taxon>
        <taxon>Acoraceae</taxon>
        <taxon>Acorus</taxon>
    </lineage>
</organism>
<evidence type="ECO:0000313" key="2">
    <source>
        <dbReference type="EMBL" id="KAK1279383.1"/>
    </source>
</evidence>
<dbReference type="AlphaFoldDB" id="A0AAV9BTM6"/>
<protein>
    <submittedName>
        <fullName evidence="2">Uncharacterized protein</fullName>
    </submittedName>
</protein>
<gene>
    <name evidence="2" type="ORF">QJS04_geneDACA019718</name>
</gene>
<feature type="region of interest" description="Disordered" evidence="1">
    <location>
        <begin position="1"/>
        <end position="30"/>
    </location>
</feature>
<name>A0AAV9BTM6_ACOGR</name>
<accession>A0AAV9BTM6</accession>
<evidence type="ECO:0000256" key="1">
    <source>
        <dbReference type="SAM" id="MobiDB-lite"/>
    </source>
</evidence>
<comment type="caution">
    <text evidence="2">The sequence shown here is derived from an EMBL/GenBank/DDBJ whole genome shotgun (WGS) entry which is preliminary data.</text>
</comment>
<sequence>MTLMTAMMKKQKRLKQSLQKRRMKKQLQPHEGRLRDGDCVFLRTFKLIFYFKYPAILLK</sequence>
<evidence type="ECO:0000313" key="3">
    <source>
        <dbReference type="Proteomes" id="UP001179952"/>
    </source>
</evidence>
<feature type="compositionally biased region" description="Basic residues" evidence="1">
    <location>
        <begin position="9"/>
        <end position="27"/>
    </location>
</feature>